<dbReference type="EMBL" id="JALBCA010000012">
    <property type="protein sequence ID" value="KAI2391355.1"/>
    <property type="molecule type" value="Genomic_DNA"/>
</dbReference>
<gene>
    <name evidence="1" type="ORF">LOY88_001179</name>
</gene>
<comment type="caution">
    <text evidence="1">The sequence shown here is derived from an EMBL/GenBank/DDBJ whole genome shotgun (WGS) entry which is preliminary data.</text>
</comment>
<sequence>MPFNTASVTAAIAPTAVKTWCSHNFGGRPPRQKPTHSLSYHAGIEVTRQFLYYASHHTVEQFQSFTSRRVISPHWVKQSNIVIPAEHLVSSGHLIVAELGPEGVDRVGGKTWWQWRGDNVALYAEWIEMRSDYVERKNLSHKCKRIILYIHGGAYFFGSVDTHRYQLQRHARKLKARVFARSIYLLYVARYRLAPQFPFPCGIQDCLAAYLYLLTLHSPEEIIFAGDSSGGGMVASILIILRDQRMPLPAGAIMISPWLDLTHSFPSMSEIGVDDYLPAYGFMQRPSMSWPPPNSDEAGVVTKCASRILQAIDSPPITDSTTSVDERAIEEFFIRQATATTHAGHLEPLPQHNPASFGNNALNHMHSDHLLTIRMDGVLVELKDQIHMYTTNDMLSHPLVSPVLQPSLGGLPPLLIISGGGEMLRDEQIYFAHKAADPAAYPPGEKYLTRHDPDRKIVGMYKPTYVQLQVWDHLCHVAPTLSFTKPAKYMYRSIAQFAAWVLSRAQEASIAIPDWSSSSSADLGFPGGQEQSSTHQQTFRTVGKAGDPLPPFHHHMIRQLVDGHGNIHPLPDKSQLPALRMPPDEIGEPKVGPVRRWISAKEEWDSKYIKLKRKIMKKRVEELVLGIGELAPGEIPPPTSAAARRGVSIRQVRRPTKKSRALAFWNSIGNRHDEAELRHSGEYLGRFRSPIPRPASETRVVTDVGQSNESERDISEKRSLDRSLSTGSSKYTHSLPLNGYVAKEHNIIEVPDPLRQPTTAAPEVKVDSPPNPAYVPPRSPLRQLSSRRHHHPVRPDEGASTRAIRHAQGVADPVPLMYESGDSMEWQTPCESTTALPARRDVGRVRTRSGLAPTDAWIGDNQDGVNPSKSKRRIATPAEDAAFGHQRPVPQEKYNDNHLPISAVRSAGPNHRDSGTGQSFITAQGSSKPFHGGRELADELNSTGLGVPSETEPFPPFPESVTAVSRSKFVSNADADSVDAESVHSITVSEKKFDPGRHWRMH</sequence>
<reference evidence="1" key="1">
    <citation type="journal article" date="2022" name="bioRxiv">
        <title>Population genetic analysis of Ophidiomyces ophidiicola, the causative agent of snake fungal disease, indicates recent introductions to the USA.</title>
        <authorList>
            <person name="Ladner J.T."/>
            <person name="Palmer J.M."/>
            <person name="Ettinger C.L."/>
            <person name="Stajich J.E."/>
            <person name="Farrell T.M."/>
            <person name="Glorioso B.M."/>
            <person name="Lawson B."/>
            <person name="Price S.J."/>
            <person name="Stengle A.G."/>
            <person name="Grear D.A."/>
            <person name="Lorch J.M."/>
        </authorList>
    </citation>
    <scope>NUCLEOTIDE SEQUENCE</scope>
    <source>
        <strain evidence="1">NWHC 24266-5</strain>
    </source>
</reference>
<proteinExistence type="predicted"/>
<evidence type="ECO:0000313" key="1">
    <source>
        <dbReference type="EMBL" id="KAI2391355.1"/>
    </source>
</evidence>
<protein>
    <submittedName>
        <fullName evidence="1">Uncharacterized protein</fullName>
    </submittedName>
</protein>
<accession>A0ACB8V2U7</accession>
<organism evidence="1">
    <name type="scientific">Ophidiomyces ophidiicola</name>
    <dbReference type="NCBI Taxonomy" id="1387563"/>
    <lineage>
        <taxon>Eukaryota</taxon>
        <taxon>Fungi</taxon>
        <taxon>Dikarya</taxon>
        <taxon>Ascomycota</taxon>
        <taxon>Pezizomycotina</taxon>
        <taxon>Eurotiomycetes</taxon>
        <taxon>Eurotiomycetidae</taxon>
        <taxon>Onygenales</taxon>
        <taxon>Onygenaceae</taxon>
        <taxon>Ophidiomyces</taxon>
    </lineage>
</organism>
<name>A0ACB8V2U7_9EURO</name>